<proteinExistence type="predicted"/>
<feature type="compositionally biased region" description="Low complexity" evidence="1">
    <location>
        <begin position="568"/>
        <end position="577"/>
    </location>
</feature>
<feature type="region of interest" description="Disordered" evidence="1">
    <location>
        <begin position="496"/>
        <end position="694"/>
    </location>
</feature>
<feature type="region of interest" description="Disordered" evidence="1">
    <location>
        <begin position="705"/>
        <end position="724"/>
    </location>
</feature>
<evidence type="ECO:0000313" key="3">
    <source>
        <dbReference type="Proteomes" id="UP001056079"/>
    </source>
</evidence>
<feature type="compositionally biased region" description="Gly residues" evidence="1">
    <location>
        <begin position="651"/>
        <end position="667"/>
    </location>
</feature>
<gene>
    <name evidence="2" type="ORF">K7395_15960</name>
</gene>
<name>A0ABY4UV41_STRFL</name>
<dbReference type="Proteomes" id="UP001056079">
    <property type="component" value="Chromosome"/>
</dbReference>
<dbReference type="EMBL" id="CP098609">
    <property type="protein sequence ID" value="USC48135.1"/>
    <property type="molecule type" value="Genomic_DNA"/>
</dbReference>
<organism evidence="2 3">
    <name type="scientific">Streptomyces filamentosus</name>
    <name type="common">Streptomyces roseosporus</name>
    <dbReference type="NCBI Taxonomy" id="67294"/>
    <lineage>
        <taxon>Bacteria</taxon>
        <taxon>Bacillati</taxon>
        <taxon>Actinomycetota</taxon>
        <taxon>Actinomycetes</taxon>
        <taxon>Kitasatosporales</taxon>
        <taxon>Streptomycetaceae</taxon>
        <taxon>Streptomyces</taxon>
    </lineage>
</organism>
<protein>
    <submittedName>
        <fullName evidence="2">Uncharacterized protein</fullName>
    </submittedName>
</protein>
<keyword evidence="3" id="KW-1185">Reference proteome</keyword>
<reference evidence="2" key="1">
    <citation type="submission" date="2021-08" db="EMBL/GenBank/DDBJ databases">
        <title>DNA methylation of m4C regulates biosynthesis of daptomycin in Streptomyces roseosporus L30.</title>
        <authorList>
            <person name="Fang J.-L."/>
        </authorList>
    </citation>
    <scope>NUCLEOTIDE SEQUENCE</scope>
    <source>
        <strain evidence="2">L30</strain>
    </source>
</reference>
<feature type="compositionally biased region" description="Gly residues" evidence="1">
    <location>
        <begin position="596"/>
        <end position="605"/>
    </location>
</feature>
<dbReference type="RefSeq" id="WP_006126354.1">
    <property type="nucleotide sequence ID" value="NZ_CP098609.1"/>
</dbReference>
<sequence length="877" mass="90705">MSGQQPVDPYGIPVFTGNLAVLDRQVTALAKDGAEIATATGDVHSSFGGLQAFYKAPEADQLFATTKPVADRGAALKSDLATITGALSAYADDAQPLVAKLERLREEASAFQDKARADDTWREDGDLVEENNNRRNEIAEAWAAFQAVERACYNKIISLVPGGKPLKTNDGSNGKHMHGYDAGALKQAKGLPWGDPVKESTRWYQFYEHVWDFGKGFVVDGVWGTVKGLGTLVGTDGWDSMKQAWTGLGNLTTGVILTVAAPHVLWLTPEKDLPGFARDARNAMKETGKALIAYDQWGENPARAGGAVTFNALTTVFTGGAGGGASGAGKAAAAAKALSFANKASRVVDPTTYLFRGAGAGLTKISDVMDGLKGTGNIEIPPLPPGSVTLPDGAYKAADGTLTLPEGAAVPEAAFEIPKGSVKLPDGAEIPTGAIDLGDGIVHLPKGMAPPAGSLPIPEGTLKFPEGTTALPEGTFRDFDAQGNVVHLDRQGNILGEDGTLKQHHTDARRENPPTGASTRTDADSPLPRTPAEQPALVGAGARGGSDTVRLGSDPGNAGRIGDDLGRTGNDTTNPDGTPGGTANNLPTNSMDNGTPGSGSRGGQGDHIPANNLDGGNPTGTGGRDVHGGPGTNPSGGGTAPHGDANTTGSDSGGSGVPHQGGSGGHDAPGDSNGSTPGSTPESSPSGAEAEPMDPKVVDERIKELDDRQGGQGHAPGRHLHPDDQALTDRLGTVLRDSNGAPKLYGPNSNYPGLVKSENNIDPLTGTAVDGVTGRAHRVGAFATRFDNAEDMARADAYFRDEMARTGKVSTETSIEDVLGPGAEARFTGYYRDPANLDEFKPVDFEGGTIVPVYHQLPDGEYRLHTMFANPAPGRHP</sequence>
<evidence type="ECO:0000313" key="2">
    <source>
        <dbReference type="EMBL" id="USC48135.1"/>
    </source>
</evidence>
<feature type="compositionally biased region" description="Basic and acidic residues" evidence="1">
    <location>
        <begin position="499"/>
        <end position="512"/>
    </location>
</feature>
<accession>A0ABY4UV41</accession>
<feature type="compositionally biased region" description="Gly residues" evidence="1">
    <location>
        <begin position="617"/>
        <end position="640"/>
    </location>
</feature>
<evidence type="ECO:0000256" key="1">
    <source>
        <dbReference type="SAM" id="MobiDB-lite"/>
    </source>
</evidence>
<feature type="compositionally biased region" description="Low complexity" evidence="1">
    <location>
        <begin position="674"/>
        <end position="690"/>
    </location>
</feature>
<feature type="compositionally biased region" description="Polar residues" evidence="1">
    <location>
        <begin position="583"/>
        <end position="593"/>
    </location>
</feature>